<dbReference type="EnsemblMetazoa" id="CJA12207.1">
    <property type="protein sequence ID" value="CJA12207.1"/>
    <property type="gene ID" value="WBGene00131411"/>
</dbReference>
<dbReference type="AlphaFoldDB" id="A0A8R1I1W3"/>
<reference evidence="2" key="2">
    <citation type="submission" date="2022-06" db="UniProtKB">
        <authorList>
            <consortium name="EnsemblMetazoa"/>
        </authorList>
    </citation>
    <scope>IDENTIFICATION</scope>
    <source>
        <strain evidence="2">DF5081</strain>
    </source>
</reference>
<sequence length="251" mass="28917">KNVTIGHLILETVEDTPWLYHNHLFSSSEILQVEEIYWNKDGDSELAWTILQRCRPELLKDIKVEGYNVFEIPLFEMVNVKAFKNLQSLEILAEVDAVDEDVLALNASQIHLESNKFSGKLVNEMVKKWVRENKKDSFFLLKGVNSDELTTTGFEPIPSLVGERISAYRMTLPNDNFIFLKKGSKGVSAEIKNQPFLNNSRMDRQRERCLKSLADCCCDPNVAPHYRADDSDYDNYSDRDSDNENEYGYGF</sequence>
<organism evidence="2 3">
    <name type="scientific">Caenorhabditis japonica</name>
    <dbReference type="NCBI Taxonomy" id="281687"/>
    <lineage>
        <taxon>Eukaryota</taxon>
        <taxon>Metazoa</taxon>
        <taxon>Ecdysozoa</taxon>
        <taxon>Nematoda</taxon>
        <taxon>Chromadorea</taxon>
        <taxon>Rhabditida</taxon>
        <taxon>Rhabditina</taxon>
        <taxon>Rhabditomorpha</taxon>
        <taxon>Rhabditoidea</taxon>
        <taxon>Rhabditidae</taxon>
        <taxon>Peloderinae</taxon>
        <taxon>Caenorhabditis</taxon>
    </lineage>
</organism>
<dbReference type="Proteomes" id="UP000005237">
    <property type="component" value="Unassembled WGS sequence"/>
</dbReference>
<evidence type="ECO:0000313" key="3">
    <source>
        <dbReference type="Proteomes" id="UP000005237"/>
    </source>
</evidence>
<evidence type="ECO:0000256" key="1">
    <source>
        <dbReference type="SAM" id="MobiDB-lite"/>
    </source>
</evidence>
<reference evidence="3" key="1">
    <citation type="submission" date="2010-08" db="EMBL/GenBank/DDBJ databases">
        <authorList>
            <consortium name="Caenorhabditis japonica Sequencing Consortium"/>
            <person name="Wilson R.K."/>
        </authorList>
    </citation>
    <scope>NUCLEOTIDE SEQUENCE [LARGE SCALE GENOMIC DNA]</scope>
    <source>
        <strain evidence="3">DF5081</strain>
    </source>
</reference>
<name>A0A8R1I1W3_CAEJA</name>
<accession>A0A8R1I1W3</accession>
<feature type="region of interest" description="Disordered" evidence="1">
    <location>
        <begin position="229"/>
        <end position="251"/>
    </location>
</feature>
<evidence type="ECO:0008006" key="4">
    <source>
        <dbReference type="Google" id="ProtNLM"/>
    </source>
</evidence>
<feature type="compositionally biased region" description="Basic and acidic residues" evidence="1">
    <location>
        <begin position="229"/>
        <end position="242"/>
    </location>
</feature>
<keyword evidence="3" id="KW-1185">Reference proteome</keyword>
<proteinExistence type="predicted"/>
<evidence type="ECO:0000313" key="2">
    <source>
        <dbReference type="EnsemblMetazoa" id="CJA12207.1"/>
    </source>
</evidence>
<protein>
    <recommendedName>
        <fullName evidence="4">F-box associated domain-containing protein</fullName>
    </recommendedName>
</protein>